<dbReference type="VEuPathDB" id="FungiDB:BON22_4195"/>
<evidence type="ECO:0000313" key="14">
    <source>
        <dbReference type="EMBL" id="ONH65908.1"/>
    </source>
</evidence>
<dbReference type="InterPro" id="IPR036871">
    <property type="entry name" value="PX_dom_sf"/>
</dbReference>
<evidence type="ECO:0000256" key="12">
    <source>
        <dbReference type="SAM" id="MobiDB-lite"/>
    </source>
</evidence>
<keyword evidence="6" id="KW-0926">Vacuole</keyword>
<evidence type="ECO:0000256" key="7">
    <source>
        <dbReference type="ARBA" id="ARBA00022753"/>
    </source>
</evidence>
<keyword evidence="7" id="KW-0967">Endosome</keyword>
<dbReference type="CDD" id="cd07280">
    <property type="entry name" value="PX_YPT35"/>
    <property type="match status" value="1"/>
</dbReference>
<evidence type="ECO:0000256" key="9">
    <source>
        <dbReference type="ARBA" id="ARBA00033728"/>
    </source>
</evidence>
<dbReference type="Pfam" id="PF00787">
    <property type="entry name" value="PX"/>
    <property type="match status" value="1"/>
</dbReference>
<dbReference type="GO" id="GO:0031901">
    <property type="term" value="C:early endosome membrane"/>
    <property type="evidence" value="ECO:0007669"/>
    <property type="project" value="TreeGrafter"/>
</dbReference>
<evidence type="ECO:0000256" key="8">
    <source>
        <dbReference type="ARBA" id="ARBA00023136"/>
    </source>
</evidence>
<keyword evidence="15" id="KW-1185">Reference proteome</keyword>
<dbReference type="SUPFAM" id="SSF64268">
    <property type="entry name" value="PX domain"/>
    <property type="match status" value="1"/>
</dbReference>
<feature type="domain" description="PX" evidence="13">
    <location>
        <begin position="36"/>
        <end position="149"/>
    </location>
</feature>
<dbReference type="OMA" id="QWFMTNV"/>
<accession>A0A1V2L1W7</accession>
<dbReference type="AlphaFoldDB" id="A0A1V2L1W7"/>
<sequence length="149" mass="16606">MVAPVPIQLVDEDVDDSDVPQDSNTASSKKHASPWATDVHVGECTIVNGTNNQRFVVWAIAIDTSKGGHMRLLKRYSEFDTLRNKLLNAFPDHSTEIPRLPPKKVFGNLKTEFLAKRRRGLEFFISCVLLNPVLGNSDIVKQFVSSATQ</sequence>
<gene>
    <name evidence="14" type="ORF">BON22_4195</name>
</gene>
<evidence type="ECO:0000256" key="1">
    <source>
        <dbReference type="ARBA" id="ARBA00004148"/>
    </source>
</evidence>
<comment type="subcellular location">
    <subcellularLocation>
        <location evidence="3">Endosome membrane</location>
        <topology evidence="3">Peripheral membrane protein</topology>
    </subcellularLocation>
    <subcellularLocation>
        <location evidence="2">Membrane</location>
        <topology evidence="2">Peripheral membrane protein</topology>
        <orientation evidence="2">Cytoplasmic side</orientation>
    </subcellularLocation>
    <subcellularLocation>
        <location evidence="1">Vacuole membrane</location>
        <topology evidence="1">Peripheral membrane protein</topology>
    </subcellularLocation>
</comment>
<organism evidence="14 15">
    <name type="scientific">Cyberlindnera fabianii</name>
    <name type="common">Yeast</name>
    <name type="synonym">Hansenula fabianii</name>
    <dbReference type="NCBI Taxonomy" id="36022"/>
    <lineage>
        <taxon>Eukaryota</taxon>
        <taxon>Fungi</taxon>
        <taxon>Dikarya</taxon>
        <taxon>Ascomycota</taxon>
        <taxon>Saccharomycotina</taxon>
        <taxon>Saccharomycetes</taxon>
        <taxon>Phaffomycetales</taxon>
        <taxon>Phaffomycetaceae</taxon>
        <taxon>Cyberlindnera</taxon>
    </lineage>
</organism>
<dbReference type="InterPro" id="IPR001683">
    <property type="entry name" value="PX_dom"/>
</dbReference>
<dbReference type="InterPro" id="IPR028662">
    <property type="entry name" value="SNX8/Mvp1"/>
</dbReference>
<proteinExistence type="inferred from homology"/>
<evidence type="ECO:0000256" key="5">
    <source>
        <dbReference type="ARBA" id="ARBA00014268"/>
    </source>
</evidence>
<dbReference type="Gene3D" id="3.30.1520.10">
    <property type="entry name" value="Phox-like domain"/>
    <property type="match status" value="1"/>
</dbReference>
<evidence type="ECO:0000256" key="3">
    <source>
        <dbReference type="ARBA" id="ARBA00004481"/>
    </source>
</evidence>
<evidence type="ECO:0000256" key="11">
    <source>
        <dbReference type="ARBA" id="ARBA00033785"/>
    </source>
</evidence>
<evidence type="ECO:0000256" key="4">
    <source>
        <dbReference type="ARBA" id="ARBA00007426"/>
    </source>
</evidence>
<dbReference type="Proteomes" id="UP000189513">
    <property type="component" value="Unassembled WGS sequence"/>
</dbReference>
<keyword evidence="8" id="KW-0472">Membrane</keyword>
<dbReference type="GO" id="GO:0032266">
    <property type="term" value="F:phosphatidylinositol-3-phosphate binding"/>
    <property type="evidence" value="ECO:0007669"/>
    <property type="project" value="InterPro"/>
</dbReference>
<comment type="function">
    <text evidence="9">Recruits the lipid transfer protein VPS13 to endosomal and vacuolar membranes.</text>
</comment>
<name>A0A1V2L1W7_CYBFA</name>
<dbReference type="GO" id="GO:0006886">
    <property type="term" value="P:intracellular protein transport"/>
    <property type="evidence" value="ECO:0007669"/>
    <property type="project" value="TreeGrafter"/>
</dbReference>
<evidence type="ECO:0000256" key="2">
    <source>
        <dbReference type="ARBA" id="ARBA00004287"/>
    </source>
</evidence>
<protein>
    <recommendedName>
        <fullName evidence="10">Endosomal/vacuolar adapter protein YPT35</fullName>
    </recommendedName>
    <alternativeName>
        <fullName evidence="11">PX domain-containing protein YPT35</fullName>
    </alternativeName>
    <alternativeName>
        <fullName evidence="5">Sorting nexin MVP1</fullName>
    </alternativeName>
</protein>
<feature type="region of interest" description="Disordered" evidence="12">
    <location>
        <begin position="12"/>
        <end position="32"/>
    </location>
</feature>
<evidence type="ECO:0000259" key="13">
    <source>
        <dbReference type="PROSITE" id="PS50195"/>
    </source>
</evidence>
<dbReference type="PROSITE" id="PS50195">
    <property type="entry name" value="PX"/>
    <property type="match status" value="1"/>
</dbReference>
<dbReference type="GO" id="GO:0005829">
    <property type="term" value="C:cytosol"/>
    <property type="evidence" value="ECO:0007669"/>
    <property type="project" value="GOC"/>
</dbReference>
<dbReference type="InterPro" id="IPR037917">
    <property type="entry name" value="Ypt35_PX"/>
</dbReference>
<comment type="similarity">
    <text evidence="4">Belongs to the YPT35 family.</text>
</comment>
<dbReference type="GO" id="GO:0005774">
    <property type="term" value="C:vacuolar membrane"/>
    <property type="evidence" value="ECO:0007669"/>
    <property type="project" value="UniProtKB-SubCell"/>
</dbReference>
<reference evidence="15" key="1">
    <citation type="journal article" date="2017" name="Genome Announc.">
        <title>Genome sequences of Cyberlindnera fabianii 65, Pichia kudriavzevii 129, and Saccharomyces cerevisiae 131 isolated from fermented masau fruits in Zimbabwe.</title>
        <authorList>
            <person name="van Rijswijck I.M.H."/>
            <person name="Derks M.F.L."/>
            <person name="Abee T."/>
            <person name="de Ridder D."/>
            <person name="Smid E.J."/>
        </authorList>
    </citation>
    <scope>NUCLEOTIDE SEQUENCE [LARGE SCALE GENOMIC DNA]</scope>
    <source>
        <strain evidence="15">65</strain>
    </source>
</reference>
<dbReference type="PANTHER" id="PTHR46571">
    <property type="entry name" value="SORTING NEXIN-8"/>
    <property type="match status" value="1"/>
</dbReference>
<dbReference type="GO" id="GO:0034498">
    <property type="term" value="P:early endosome to Golgi transport"/>
    <property type="evidence" value="ECO:0007669"/>
    <property type="project" value="TreeGrafter"/>
</dbReference>
<dbReference type="STRING" id="36022.A0A1V2L1W7"/>
<dbReference type="PANTHER" id="PTHR46571:SF1">
    <property type="entry name" value="SORTING NEXIN-8"/>
    <property type="match status" value="1"/>
</dbReference>
<comment type="caution">
    <text evidence="14">The sequence shown here is derived from an EMBL/GenBank/DDBJ whole genome shotgun (WGS) entry which is preliminary data.</text>
</comment>
<dbReference type="EMBL" id="MPUK01000009">
    <property type="protein sequence ID" value="ONH65908.1"/>
    <property type="molecule type" value="Genomic_DNA"/>
</dbReference>
<evidence type="ECO:0000313" key="15">
    <source>
        <dbReference type="Proteomes" id="UP000189513"/>
    </source>
</evidence>
<evidence type="ECO:0000256" key="6">
    <source>
        <dbReference type="ARBA" id="ARBA00022554"/>
    </source>
</evidence>
<evidence type="ECO:0000256" key="10">
    <source>
        <dbReference type="ARBA" id="ARBA00033774"/>
    </source>
</evidence>
<dbReference type="SMART" id="SM00312">
    <property type="entry name" value="PX"/>
    <property type="match status" value="1"/>
</dbReference>